<keyword evidence="3" id="KW-0964">Secreted</keyword>
<gene>
    <name evidence="5" type="ORF">A4U43_C04F2690</name>
</gene>
<dbReference type="AlphaFoldDB" id="A0A5P1F2G3"/>
<dbReference type="Pfam" id="PF24300">
    <property type="entry name" value="KWL1"/>
    <property type="match status" value="1"/>
</dbReference>
<dbReference type="InterPro" id="IPR036908">
    <property type="entry name" value="RlpA-like_sf"/>
</dbReference>
<comment type="subcellular location">
    <subcellularLocation>
        <location evidence="1">Secreted</location>
    </subcellularLocation>
</comment>
<dbReference type="Gene3D" id="2.40.40.10">
    <property type="entry name" value="RlpA-like domain"/>
    <property type="match status" value="1"/>
</dbReference>
<evidence type="ECO:0000313" key="5">
    <source>
        <dbReference type="EMBL" id="ONK70901.1"/>
    </source>
</evidence>
<name>A0A5P1F2G3_ASPOF</name>
<accession>A0A5P1F2G3</accession>
<dbReference type="Gramene" id="ONK70901">
    <property type="protein sequence ID" value="ONK70901"/>
    <property type="gene ID" value="A4U43_C04F2690"/>
</dbReference>
<evidence type="ECO:0000256" key="2">
    <source>
        <dbReference type="ARBA" id="ARBA00005592"/>
    </source>
</evidence>
<comment type="similarity">
    <text evidence="2">Belongs to the kiwellin family.</text>
</comment>
<dbReference type="CDD" id="cd22270">
    <property type="entry name" value="DPBB_kiwellin-like"/>
    <property type="match status" value="1"/>
</dbReference>
<evidence type="ECO:0000256" key="1">
    <source>
        <dbReference type="ARBA" id="ARBA00004613"/>
    </source>
</evidence>
<sequence>MSDSSGTSALDSSPETQDVAMAKYLLLAVVVALLMETLDTVACYRHSTLPLGTCRPSGHLRGKEGNCNPEHDSDCCVAGKKYPQYRCSPPIKRETKARMTVNSFRKGGDGGGPSECDRKYHSDSEMVVALSTGWYDRGSRCLKNIRINANGKSLLARVVDECDSVNGCDSDHDFQPPCPNNIVDASPAVWKAFGIPTAEIGDYDVTWSDA</sequence>
<proteinExistence type="inferred from homology"/>
<evidence type="ECO:0000256" key="3">
    <source>
        <dbReference type="ARBA" id="ARBA00022525"/>
    </source>
</evidence>
<dbReference type="PANTHER" id="PTHR33191:SF58">
    <property type="entry name" value="RIPENING-RELATED PROTEIN 1"/>
    <property type="match status" value="1"/>
</dbReference>
<dbReference type="SUPFAM" id="SSF50685">
    <property type="entry name" value="Barwin-like endoglucanases"/>
    <property type="match status" value="1"/>
</dbReference>
<dbReference type="GO" id="GO:0005576">
    <property type="term" value="C:extracellular region"/>
    <property type="evidence" value="ECO:0007669"/>
    <property type="project" value="UniProtKB-SubCell"/>
</dbReference>
<keyword evidence="6" id="KW-1185">Reference proteome</keyword>
<dbReference type="OMA" id="THICTGA"/>
<evidence type="ECO:0000256" key="4">
    <source>
        <dbReference type="ARBA" id="ARBA00022729"/>
    </source>
</evidence>
<protein>
    <submittedName>
        <fullName evidence="5">Uncharacterized protein</fullName>
    </submittedName>
</protein>
<evidence type="ECO:0000313" key="6">
    <source>
        <dbReference type="Proteomes" id="UP000243459"/>
    </source>
</evidence>
<organism evidence="5 6">
    <name type="scientific">Asparagus officinalis</name>
    <name type="common">Garden asparagus</name>
    <dbReference type="NCBI Taxonomy" id="4686"/>
    <lineage>
        <taxon>Eukaryota</taxon>
        <taxon>Viridiplantae</taxon>
        <taxon>Streptophyta</taxon>
        <taxon>Embryophyta</taxon>
        <taxon>Tracheophyta</taxon>
        <taxon>Spermatophyta</taxon>
        <taxon>Magnoliopsida</taxon>
        <taxon>Liliopsida</taxon>
        <taxon>Asparagales</taxon>
        <taxon>Asparagaceae</taxon>
        <taxon>Asparagoideae</taxon>
        <taxon>Asparagus</taxon>
    </lineage>
</organism>
<dbReference type="EMBL" id="CM007384">
    <property type="protein sequence ID" value="ONK70901.1"/>
    <property type="molecule type" value="Genomic_DNA"/>
</dbReference>
<dbReference type="InterPro" id="IPR039271">
    <property type="entry name" value="Kiwellin-like"/>
</dbReference>
<reference evidence="6" key="1">
    <citation type="journal article" date="2017" name="Nat. Commun.">
        <title>The asparagus genome sheds light on the origin and evolution of a young Y chromosome.</title>
        <authorList>
            <person name="Harkess A."/>
            <person name="Zhou J."/>
            <person name="Xu C."/>
            <person name="Bowers J.E."/>
            <person name="Van der Hulst R."/>
            <person name="Ayyampalayam S."/>
            <person name="Mercati F."/>
            <person name="Riccardi P."/>
            <person name="McKain M.R."/>
            <person name="Kakrana A."/>
            <person name="Tang H."/>
            <person name="Ray J."/>
            <person name="Groenendijk J."/>
            <person name="Arikit S."/>
            <person name="Mathioni S.M."/>
            <person name="Nakano M."/>
            <person name="Shan H."/>
            <person name="Telgmann-Rauber A."/>
            <person name="Kanno A."/>
            <person name="Yue Z."/>
            <person name="Chen H."/>
            <person name="Li W."/>
            <person name="Chen Y."/>
            <person name="Xu X."/>
            <person name="Zhang Y."/>
            <person name="Luo S."/>
            <person name="Chen H."/>
            <person name="Gao J."/>
            <person name="Mao Z."/>
            <person name="Pires J.C."/>
            <person name="Luo M."/>
            <person name="Kudrna D."/>
            <person name="Wing R.A."/>
            <person name="Meyers B.C."/>
            <person name="Yi K."/>
            <person name="Kong H."/>
            <person name="Lavrijsen P."/>
            <person name="Sunseri F."/>
            <person name="Falavigna A."/>
            <person name="Ye Y."/>
            <person name="Leebens-Mack J.H."/>
            <person name="Chen G."/>
        </authorList>
    </citation>
    <scope>NUCLEOTIDE SEQUENCE [LARGE SCALE GENOMIC DNA]</scope>
    <source>
        <strain evidence="6">cv. DH0086</strain>
    </source>
</reference>
<dbReference type="OrthoDB" id="406505at2759"/>
<keyword evidence="4" id="KW-0732">Signal</keyword>
<dbReference type="Proteomes" id="UP000243459">
    <property type="component" value="Chromosome 4"/>
</dbReference>
<dbReference type="PANTHER" id="PTHR33191">
    <property type="entry name" value="RIPENING-RELATED PROTEIN 2-RELATED"/>
    <property type="match status" value="1"/>
</dbReference>